<proteinExistence type="evidence at transcript level"/>
<organism evidence="1">
    <name type="scientific">Zea mays</name>
    <name type="common">Maize</name>
    <dbReference type="NCBI Taxonomy" id="4577"/>
    <lineage>
        <taxon>Eukaryota</taxon>
        <taxon>Viridiplantae</taxon>
        <taxon>Streptophyta</taxon>
        <taxon>Embryophyta</taxon>
        <taxon>Tracheophyta</taxon>
        <taxon>Spermatophyta</taxon>
        <taxon>Magnoliopsida</taxon>
        <taxon>Liliopsida</taxon>
        <taxon>Poales</taxon>
        <taxon>Poaceae</taxon>
        <taxon>PACMAD clade</taxon>
        <taxon>Panicoideae</taxon>
        <taxon>Andropogonodae</taxon>
        <taxon>Andropogoneae</taxon>
        <taxon>Tripsacinae</taxon>
        <taxon>Zea</taxon>
    </lineage>
</organism>
<evidence type="ECO:0000313" key="2">
    <source>
        <dbReference type="EnsemblPlants" id="Zm00001eb028990_P001"/>
    </source>
</evidence>
<reference evidence="1" key="1">
    <citation type="journal article" date="2009" name="Plant Mol. Biol.">
        <title>Insights into corn genes derived from large-scale cDNA sequencing.</title>
        <authorList>
            <person name="Alexandrov N.N."/>
            <person name="Brover V.V."/>
            <person name="Freidin S."/>
            <person name="Troukhan M.E."/>
            <person name="Tatarinova T.V."/>
            <person name="Zhang H."/>
            <person name="Swaller T.J."/>
            <person name="Lu Y.P."/>
            <person name="Bouck J."/>
            <person name="Flavell R.B."/>
            <person name="Feldmann K.A."/>
        </authorList>
    </citation>
    <scope>NUCLEOTIDE SEQUENCE</scope>
</reference>
<dbReference type="Gramene" id="Zm00001eb028990_T001">
    <property type="protein sequence ID" value="Zm00001eb028990_P001"/>
    <property type="gene ID" value="Zm00001eb028990"/>
</dbReference>
<dbReference type="EMBL" id="EU960687">
    <property type="protein sequence ID" value="ACG32805.1"/>
    <property type="molecule type" value="mRNA"/>
</dbReference>
<reference evidence="3" key="2">
    <citation type="submission" date="2015-12" db="EMBL/GenBank/DDBJ databases">
        <title>Update maize B73 reference genome by single molecule sequencing technologies.</title>
        <authorList>
            <consortium name="Maize Genome Sequencing Project"/>
            <person name="Ware D."/>
        </authorList>
    </citation>
    <scope>NUCLEOTIDE SEQUENCE [LARGE SCALE GENOMIC DNA]</scope>
    <source>
        <strain evidence="3">cv. B73</strain>
    </source>
</reference>
<dbReference type="HOGENOM" id="CLU_2076521_0_0_1"/>
<name>B6T6S2_MAIZE</name>
<accession>B6T6S2</accession>
<sequence>MDVESPLFSAFLCSPCVAVHVRCLSKCSRGVSCRGQPFWRRRVFDVLRIPSTTPSTLSDISFLLCRFIDRRLFANVKCVYVPMCVEERHLWNLGEEETEHVRRLLAAGERIESAIMVV</sequence>
<evidence type="ECO:0000313" key="3">
    <source>
        <dbReference type="Proteomes" id="UP000007305"/>
    </source>
</evidence>
<reference evidence="2" key="3">
    <citation type="submission" date="2019-07" db="EMBL/GenBank/DDBJ databases">
        <authorList>
            <person name="Seetharam A."/>
            <person name="Woodhouse M."/>
            <person name="Cannon E."/>
        </authorList>
    </citation>
    <scope>NUCLEOTIDE SEQUENCE [LARGE SCALE GENOMIC DNA]</scope>
    <source>
        <strain evidence="2">cv. B73</strain>
    </source>
</reference>
<dbReference type="EnsemblPlants" id="Zm00001eb028990_T001">
    <property type="protein sequence ID" value="Zm00001eb028990_P001"/>
    <property type="gene ID" value="Zm00001eb028990"/>
</dbReference>
<dbReference type="Proteomes" id="UP000007305">
    <property type="component" value="Chromosome 1"/>
</dbReference>
<evidence type="ECO:0000313" key="1">
    <source>
        <dbReference type="EMBL" id="ACG32805.1"/>
    </source>
</evidence>
<dbReference type="AlphaFoldDB" id="B6T6S2"/>
<keyword evidence="3" id="KW-1185">Reference proteome</keyword>
<dbReference type="ExpressionAtlas" id="B6T6S2">
    <property type="expression patterns" value="baseline and differential"/>
</dbReference>
<reference evidence="2" key="4">
    <citation type="submission" date="2021-05" db="UniProtKB">
        <authorList>
            <consortium name="EnsemblPlants"/>
        </authorList>
    </citation>
    <scope>IDENTIFICATION</scope>
    <source>
        <strain evidence="2">cv. B73</strain>
    </source>
</reference>
<protein>
    <submittedName>
        <fullName evidence="1 2">Uncharacterized protein</fullName>
    </submittedName>
</protein>